<dbReference type="InterPro" id="IPR035919">
    <property type="entry name" value="EAL_sf"/>
</dbReference>
<dbReference type="PANTHER" id="PTHR33121">
    <property type="entry name" value="CYCLIC DI-GMP PHOSPHODIESTERASE PDEF"/>
    <property type="match status" value="1"/>
</dbReference>
<gene>
    <name evidence="2" type="primary">cph2_2</name>
    <name evidence="2" type="ORF">SDC9_82274</name>
</gene>
<protein>
    <submittedName>
        <fullName evidence="2">Phytochrome-like protein cph2</fullName>
    </submittedName>
</protein>
<feature type="domain" description="EAL" evidence="1">
    <location>
        <begin position="1"/>
        <end position="100"/>
    </location>
</feature>
<sequence>MRIALGDFGTGFSSLSLLKGLKITTRKIDRPFVQDKKNLALMEMMVRLGHMLGSQTVAEGVEAEEQMRDARSLGSERIQGYVTARPMPLLMLRRFIEMRTEQENGPRPPQSEGETA</sequence>
<comment type="caution">
    <text evidence="2">The sequence shown here is derived from an EMBL/GenBank/DDBJ whole genome shotgun (WGS) entry which is preliminary data.</text>
</comment>
<name>A0A644Z6Q2_9ZZZZ</name>
<proteinExistence type="predicted"/>
<dbReference type="InterPro" id="IPR050706">
    <property type="entry name" value="Cyclic-di-GMP_PDE-like"/>
</dbReference>
<dbReference type="GO" id="GO:0071111">
    <property type="term" value="F:cyclic-guanylate-specific phosphodiesterase activity"/>
    <property type="evidence" value="ECO:0007669"/>
    <property type="project" value="InterPro"/>
</dbReference>
<dbReference type="PANTHER" id="PTHR33121:SF70">
    <property type="entry name" value="SIGNALING PROTEIN YKOW"/>
    <property type="match status" value="1"/>
</dbReference>
<accession>A0A644Z6Q2</accession>
<evidence type="ECO:0000313" key="2">
    <source>
        <dbReference type="EMBL" id="MPM35681.1"/>
    </source>
</evidence>
<dbReference type="Pfam" id="PF00563">
    <property type="entry name" value="EAL"/>
    <property type="match status" value="1"/>
</dbReference>
<dbReference type="AlphaFoldDB" id="A0A644Z6Q2"/>
<organism evidence="2">
    <name type="scientific">bioreactor metagenome</name>
    <dbReference type="NCBI Taxonomy" id="1076179"/>
    <lineage>
        <taxon>unclassified sequences</taxon>
        <taxon>metagenomes</taxon>
        <taxon>ecological metagenomes</taxon>
    </lineage>
</organism>
<evidence type="ECO:0000259" key="1">
    <source>
        <dbReference type="PROSITE" id="PS50883"/>
    </source>
</evidence>
<dbReference type="CDD" id="cd01948">
    <property type="entry name" value="EAL"/>
    <property type="match status" value="1"/>
</dbReference>
<dbReference type="SUPFAM" id="SSF141868">
    <property type="entry name" value="EAL domain-like"/>
    <property type="match status" value="1"/>
</dbReference>
<dbReference type="EMBL" id="VSSQ01007360">
    <property type="protein sequence ID" value="MPM35681.1"/>
    <property type="molecule type" value="Genomic_DNA"/>
</dbReference>
<dbReference type="InterPro" id="IPR001633">
    <property type="entry name" value="EAL_dom"/>
</dbReference>
<dbReference type="PROSITE" id="PS50883">
    <property type="entry name" value="EAL"/>
    <property type="match status" value="1"/>
</dbReference>
<dbReference type="Gene3D" id="3.20.20.450">
    <property type="entry name" value="EAL domain"/>
    <property type="match status" value="1"/>
</dbReference>
<reference evidence="2" key="1">
    <citation type="submission" date="2019-08" db="EMBL/GenBank/DDBJ databases">
        <authorList>
            <person name="Kucharzyk K."/>
            <person name="Murdoch R.W."/>
            <person name="Higgins S."/>
            <person name="Loffler F."/>
        </authorList>
    </citation>
    <scope>NUCLEOTIDE SEQUENCE</scope>
</reference>